<dbReference type="InterPro" id="IPR025944">
    <property type="entry name" value="Sigma_54_int_dom_CS"/>
</dbReference>
<dbReference type="GO" id="GO:0043565">
    <property type="term" value="F:sequence-specific DNA binding"/>
    <property type="evidence" value="ECO:0007669"/>
    <property type="project" value="InterPro"/>
</dbReference>
<keyword evidence="3" id="KW-0805">Transcription regulation</keyword>
<dbReference type="InterPro" id="IPR025943">
    <property type="entry name" value="Sigma_54_int_dom_ATP-bd_2"/>
</dbReference>
<feature type="domain" description="Sigma-54 factor interaction" evidence="6">
    <location>
        <begin position="367"/>
        <end position="597"/>
    </location>
</feature>
<dbReference type="InterPro" id="IPR058031">
    <property type="entry name" value="AAA_lid_NorR"/>
</dbReference>
<keyword evidence="5" id="KW-0804">Transcription</keyword>
<dbReference type="InterPro" id="IPR025662">
    <property type="entry name" value="Sigma_54_int_dom_ATP-bd_1"/>
</dbReference>
<dbReference type="Gene3D" id="1.10.10.60">
    <property type="entry name" value="Homeodomain-like"/>
    <property type="match status" value="1"/>
</dbReference>
<dbReference type="Gene3D" id="3.30.450.20">
    <property type="entry name" value="PAS domain"/>
    <property type="match status" value="2"/>
</dbReference>
<dbReference type="InterPro" id="IPR035965">
    <property type="entry name" value="PAS-like_dom_sf"/>
</dbReference>
<evidence type="ECO:0000313" key="8">
    <source>
        <dbReference type="EMBL" id="SDH35988.1"/>
    </source>
</evidence>
<evidence type="ECO:0000256" key="5">
    <source>
        <dbReference type="ARBA" id="ARBA00023163"/>
    </source>
</evidence>
<dbReference type="Pfam" id="PF00989">
    <property type="entry name" value="PAS"/>
    <property type="match status" value="2"/>
</dbReference>
<evidence type="ECO:0000259" key="6">
    <source>
        <dbReference type="PROSITE" id="PS50045"/>
    </source>
</evidence>
<dbReference type="SUPFAM" id="SSF55785">
    <property type="entry name" value="PYP-like sensor domain (PAS domain)"/>
    <property type="match status" value="2"/>
</dbReference>
<keyword evidence="9" id="KW-1185">Reference proteome</keyword>
<dbReference type="InterPro" id="IPR003593">
    <property type="entry name" value="AAA+_ATPase"/>
</dbReference>
<dbReference type="AlphaFoldDB" id="A0A1G8BSB7"/>
<feature type="domain" description="PAS" evidence="7">
    <location>
        <begin position="233"/>
        <end position="278"/>
    </location>
</feature>
<dbReference type="GO" id="GO:0005524">
    <property type="term" value="F:ATP binding"/>
    <property type="evidence" value="ECO:0007669"/>
    <property type="project" value="UniProtKB-KW"/>
</dbReference>
<organism evidence="8 9">
    <name type="scientific">Alteribacillus bidgolensis</name>
    <dbReference type="NCBI Taxonomy" id="930129"/>
    <lineage>
        <taxon>Bacteria</taxon>
        <taxon>Bacillati</taxon>
        <taxon>Bacillota</taxon>
        <taxon>Bacilli</taxon>
        <taxon>Bacillales</taxon>
        <taxon>Bacillaceae</taxon>
        <taxon>Alteribacillus</taxon>
    </lineage>
</organism>
<dbReference type="PROSITE" id="PS00675">
    <property type="entry name" value="SIGMA54_INTERACT_1"/>
    <property type="match status" value="1"/>
</dbReference>
<dbReference type="SUPFAM" id="SSF51735">
    <property type="entry name" value="NAD(P)-binding Rossmann-fold domains"/>
    <property type="match status" value="1"/>
</dbReference>
<dbReference type="EMBL" id="FNDU01000001">
    <property type="protein sequence ID" value="SDH35988.1"/>
    <property type="molecule type" value="Genomic_DNA"/>
</dbReference>
<dbReference type="Gene3D" id="1.10.8.60">
    <property type="match status" value="1"/>
</dbReference>
<dbReference type="InterPro" id="IPR013767">
    <property type="entry name" value="PAS_fold"/>
</dbReference>
<dbReference type="RefSeq" id="WP_091579322.1">
    <property type="nucleotide sequence ID" value="NZ_FNDU01000001.1"/>
</dbReference>
<dbReference type="SMART" id="SM00091">
    <property type="entry name" value="PAS"/>
    <property type="match status" value="2"/>
</dbReference>
<dbReference type="STRING" id="930129.SAMN05216352_10162"/>
<dbReference type="Gene3D" id="3.40.50.720">
    <property type="entry name" value="NAD(P)-binding Rossmann-like Domain"/>
    <property type="match status" value="1"/>
</dbReference>
<sequence>MKTAVIVGGGKGGTALFKMLMESGRLKIIGIADINPSAPGLKKAEEAGISTTKYWKELLKLKPDMVIEATGEEKVFQQIYNYSNHQFLVIPAFVANVLYDLIHDKEQLIQALQSHDRVRSTILHSTHDGMIAINTEEKIILFNRAASEMTGTSQSQAEGALIDEILPESGLKRVMKTSIEETNRKLTFQNGRSIITTRLPLWEHGLCIGALAVFKDVTEIAKMAEEVTNLKSIQQMLESIIHSSEEAISVVDENGYGTMINPAYTRLTGLSEEEVIGKPAHTDISEGDSMHMQVLDTKKPVRGVRMKVGPKKKEVIVNVAPVIVDRKIKGSVGVLHDVSEIRTLTEELKRARKRIRTLEAKYNFEDIIGRSKEMQVPLEQAKLSAGVPVTVLLRGESGTGKELFAHAIHNASSRRFNKFIRVNCAAISESLLESELFGYEEGAFSGAKQGGKRGLIEEADKGSIFLDEIGEMSSSTQAKLLRVLQEGEIVKVGAAKSITIDVRVIAATNINLEKAVHENKFREDLYYRLNKMPIYIPSLRERKSDLKELCNHLLDKINSDFGRSVSNISDEVLDTLYHYDWPGNVRELENVLGRAVISMQNTDQMIKTRHLPPLRLTHHSNHVQTSGNHKKHTTLQEDVQAFEKNKIQEVLKDNQNNKTLTAKQLGISVRNLYYKLEKHKIEYNGMQ</sequence>
<evidence type="ECO:0000256" key="3">
    <source>
        <dbReference type="ARBA" id="ARBA00023015"/>
    </source>
</evidence>
<dbReference type="FunFam" id="3.40.50.300:FF:000006">
    <property type="entry name" value="DNA-binding transcriptional regulator NtrC"/>
    <property type="match status" value="1"/>
</dbReference>
<dbReference type="PANTHER" id="PTHR32071:SF121">
    <property type="entry name" value="SIGMA L-DEPENDENT TRANSCRIPTIONAL REGULATOR YQIR-RELATED"/>
    <property type="match status" value="1"/>
</dbReference>
<dbReference type="PRINTS" id="PR01590">
    <property type="entry name" value="HTHFIS"/>
</dbReference>
<dbReference type="Pfam" id="PF00158">
    <property type="entry name" value="Sigma54_activat"/>
    <property type="match status" value="1"/>
</dbReference>
<dbReference type="Proteomes" id="UP000199017">
    <property type="component" value="Unassembled WGS sequence"/>
</dbReference>
<dbReference type="Gene3D" id="3.40.50.300">
    <property type="entry name" value="P-loop containing nucleotide triphosphate hydrolases"/>
    <property type="match status" value="1"/>
</dbReference>
<keyword evidence="1" id="KW-0547">Nucleotide-binding</keyword>
<dbReference type="OrthoDB" id="9771372at2"/>
<dbReference type="Pfam" id="PF25601">
    <property type="entry name" value="AAA_lid_14"/>
    <property type="match status" value="1"/>
</dbReference>
<protein>
    <submittedName>
        <fullName evidence="8">PAS domain S-box-containing protein</fullName>
    </submittedName>
</protein>
<dbReference type="CDD" id="cd00009">
    <property type="entry name" value="AAA"/>
    <property type="match status" value="1"/>
</dbReference>
<dbReference type="CDD" id="cd00130">
    <property type="entry name" value="PAS"/>
    <property type="match status" value="2"/>
</dbReference>
<dbReference type="PROSITE" id="PS50045">
    <property type="entry name" value="SIGMA54_INTERACT_4"/>
    <property type="match status" value="1"/>
</dbReference>
<dbReference type="InterPro" id="IPR002078">
    <property type="entry name" value="Sigma_54_int"/>
</dbReference>
<dbReference type="GO" id="GO:0006355">
    <property type="term" value="P:regulation of DNA-templated transcription"/>
    <property type="evidence" value="ECO:0007669"/>
    <property type="project" value="InterPro"/>
</dbReference>
<dbReference type="SUPFAM" id="SSF46689">
    <property type="entry name" value="Homeodomain-like"/>
    <property type="match status" value="1"/>
</dbReference>
<dbReference type="InterPro" id="IPR000014">
    <property type="entry name" value="PAS"/>
</dbReference>
<evidence type="ECO:0000313" key="9">
    <source>
        <dbReference type="Proteomes" id="UP000199017"/>
    </source>
</evidence>
<name>A0A1G8BSB7_9BACI</name>
<evidence type="ECO:0000259" key="7">
    <source>
        <dbReference type="PROSITE" id="PS50112"/>
    </source>
</evidence>
<dbReference type="PROSITE" id="PS00688">
    <property type="entry name" value="SIGMA54_INTERACT_3"/>
    <property type="match status" value="1"/>
</dbReference>
<accession>A0A1G8BSB7</accession>
<dbReference type="PROSITE" id="PS50112">
    <property type="entry name" value="PAS"/>
    <property type="match status" value="2"/>
</dbReference>
<dbReference type="SMART" id="SM00382">
    <property type="entry name" value="AAA"/>
    <property type="match status" value="1"/>
</dbReference>
<dbReference type="PROSITE" id="PS00676">
    <property type="entry name" value="SIGMA54_INTERACT_2"/>
    <property type="match status" value="1"/>
</dbReference>
<keyword evidence="2" id="KW-0067">ATP-binding</keyword>
<reference evidence="8 9" key="1">
    <citation type="submission" date="2016-10" db="EMBL/GenBank/DDBJ databases">
        <authorList>
            <person name="de Groot N.N."/>
        </authorList>
    </citation>
    <scope>NUCLEOTIDE SEQUENCE [LARGE SCALE GENOMIC DNA]</scope>
    <source>
        <strain evidence="9">P4B,CCM 7963,CECT 7998,DSM 25260,IBRC-M 10614,KCTC 13821</strain>
    </source>
</reference>
<evidence type="ECO:0000256" key="4">
    <source>
        <dbReference type="ARBA" id="ARBA00023125"/>
    </source>
</evidence>
<evidence type="ECO:0000256" key="1">
    <source>
        <dbReference type="ARBA" id="ARBA00022741"/>
    </source>
</evidence>
<feature type="domain" description="PAS" evidence="7">
    <location>
        <begin position="115"/>
        <end position="169"/>
    </location>
</feature>
<dbReference type="SUPFAM" id="SSF52540">
    <property type="entry name" value="P-loop containing nucleoside triphosphate hydrolases"/>
    <property type="match status" value="1"/>
</dbReference>
<gene>
    <name evidence="8" type="ORF">SAMN05216352_10162</name>
</gene>
<keyword evidence="4" id="KW-0238">DNA-binding</keyword>
<dbReference type="InterPro" id="IPR009057">
    <property type="entry name" value="Homeodomain-like_sf"/>
</dbReference>
<dbReference type="NCBIfam" id="TIGR00229">
    <property type="entry name" value="sensory_box"/>
    <property type="match status" value="2"/>
</dbReference>
<proteinExistence type="predicted"/>
<dbReference type="InterPro" id="IPR002197">
    <property type="entry name" value="HTH_Fis"/>
</dbReference>
<dbReference type="Pfam" id="PF02954">
    <property type="entry name" value="HTH_8"/>
    <property type="match status" value="1"/>
</dbReference>
<dbReference type="PANTHER" id="PTHR32071">
    <property type="entry name" value="TRANSCRIPTIONAL REGULATORY PROTEIN"/>
    <property type="match status" value="1"/>
</dbReference>
<dbReference type="InterPro" id="IPR027417">
    <property type="entry name" value="P-loop_NTPase"/>
</dbReference>
<evidence type="ECO:0000256" key="2">
    <source>
        <dbReference type="ARBA" id="ARBA00022840"/>
    </source>
</evidence>
<dbReference type="InterPro" id="IPR036291">
    <property type="entry name" value="NAD(P)-bd_dom_sf"/>
</dbReference>